<dbReference type="EMBL" id="JAVNWW010000001">
    <property type="protein sequence ID" value="MDU0808365.1"/>
    <property type="molecule type" value="Genomic_DNA"/>
</dbReference>
<evidence type="ECO:0000313" key="1">
    <source>
        <dbReference type="EMBL" id="MDU0808365.1"/>
    </source>
</evidence>
<dbReference type="RefSeq" id="WP_316070373.1">
    <property type="nucleotide sequence ID" value="NZ_JAVNWW010000001.1"/>
</dbReference>
<keyword evidence="2" id="KW-1185">Reference proteome</keyword>
<comment type="caution">
    <text evidence="1">The sequence shown here is derived from an EMBL/GenBank/DDBJ whole genome shotgun (WGS) entry which is preliminary data.</text>
</comment>
<evidence type="ECO:0000313" key="2">
    <source>
        <dbReference type="Proteomes" id="UP001249959"/>
    </source>
</evidence>
<dbReference type="InterPro" id="IPR024213">
    <property type="entry name" value="DUF3822"/>
</dbReference>
<protein>
    <submittedName>
        <fullName evidence="1">DUF3822 family protein</fullName>
    </submittedName>
</protein>
<dbReference type="Proteomes" id="UP001249959">
    <property type="component" value="Unassembled WGS sequence"/>
</dbReference>
<gene>
    <name evidence="1" type="ORF">PQG45_04870</name>
</gene>
<reference evidence="1 2" key="1">
    <citation type="submission" date="2023-09" db="EMBL/GenBank/DDBJ databases">
        <title>Aquirufa genomes.</title>
        <authorList>
            <person name="Pitt A."/>
        </authorList>
    </citation>
    <scope>NUCLEOTIDE SEQUENCE [LARGE SCALE GENOMIC DNA]</scope>
    <source>
        <strain evidence="1 2">LEOWEIH-7C</strain>
    </source>
</reference>
<sequence length="232" mass="26493">MTLQTDLHTNPIRTSASLQLQVSEQGIRLQGADPISWKQAKAGLTKSLKSFGLDAAQVQAIEVTSIHPAFLLLPKDYHNPLYRIAFLEKALGEHCMDGNELHEQVCDSVDSILLYLVPSVWKDQLAMLFPLANIQYKHLLGIELNRTKLYIHPRIQVYLQENHAYISYYQHGRLQLINVFPYEHELALAYYLHSIRDTFDIQWNQETIQLQGPGAADSQLIADLIRLNIPLP</sequence>
<accession>A0ABU3TRB7</accession>
<organism evidence="1 2">
    <name type="scientific">Aquirufa regiilacus</name>
    <dbReference type="NCBI Taxonomy" id="3024868"/>
    <lineage>
        <taxon>Bacteria</taxon>
        <taxon>Pseudomonadati</taxon>
        <taxon>Bacteroidota</taxon>
        <taxon>Cytophagia</taxon>
        <taxon>Cytophagales</taxon>
        <taxon>Flectobacillaceae</taxon>
        <taxon>Aquirufa</taxon>
    </lineage>
</organism>
<dbReference type="Pfam" id="PF12864">
    <property type="entry name" value="DUF3822"/>
    <property type="match status" value="1"/>
</dbReference>
<proteinExistence type="predicted"/>
<dbReference type="Gene3D" id="3.30.420.260">
    <property type="match status" value="1"/>
</dbReference>
<name>A0ABU3TRB7_9BACT</name>